<dbReference type="InterPro" id="IPR050327">
    <property type="entry name" value="Proton-linked_MCT"/>
</dbReference>
<keyword evidence="2" id="KW-0812">Transmembrane</keyword>
<evidence type="ECO:0000256" key="2">
    <source>
        <dbReference type="SAM" id="Phobius"/>
    </source>
</evidence>
<evidence type="ECO:0000313" key="4">
    <source>
        <dbReference type="Proteomes" id="UP000327013"/>
    </source>
</evidence>
<feature type="compositionally biased region" description="Basic and acidic residues" evidence="1">
    <location>
        <begin position="10"/>
        <end position="35"/>
    </location>
</feature>
<dbReference type="InterPro" id="IPR036259">
    <property type="entry name" value="MFS_trans_sf"/>
</dbReference>
<dbReference type="Proteomes" id="UP000327013">
    <property type="component" value="Unassembled WGS sequence"/>
</dbReference>
<reference evidence="3 4" key="1">
    <citation type="submission" date="2019-06" db="EMBL/GenBank/DDBJ databases">
        <title>A chromosomal-level reference genome of Carpinus fangiana (Coryloideae, Betulaceae).</title>
        <authorList>
            <person name="Yang X."/>
            <person name="Wang Z."/>
            <person name="Zhang L."/>
            <person name="Hao G."/>
            <person name="Liu J."/>
            <person name="Yang Y."/>
        </authorList>
    </citation>
    <scope>NUCLEOTIDE SEQUENCE [LARGE SCALE GENOMIC DNA]</scope>
    <source>
        <strain evidence="3">Cfa_2016G</strain>
        <tissue evidence="3">Leaf</tissue>
    </source>
</reference>
<feature type="transmembrane region" description="Helical" evidence="2">
    <location>
        <begin position="91"/>
        <end position="114"/>
    </location>
</feature>
<proteinExistence type="predicted"/>
<feature type="compositionally biased region" description="Low complexity" evidence="1">
    <location>
        <begin position="216"/>
        <end position="239"/>
    </location>
</feature>
<dbReference type="AlphaFoldDB" id="A0A5N6KRV9"/>
<keyword evidence="2" id="KW-1133">Transmembrane helix</keyword>
<evidence type="ECO:0008006" key="5">
    <source>
        <dbReference type="Google" id="ProtNLM"/>
    </source>
</evidence>
<feature type="region of interest" description="Disordered" evidence="1">
    <location>
        <begin position="202"/>
        <end position="239"/>
    </location>
</feature>
<name>A0A5N6KRV9_9ROSI</name>
<sequence>MADGSSPQDNETRQITDSKDNMNGKESENELEKAVQESSTTQAAADVPPDGGYGWVIVLGAALINAHSWGINSSYGVFLAYYLSHNTFPGASYLDFAFVGGLSISMALLIAPIATNTTRIFSTRTTLLIGVFFETVALIGASFATQIWHLFLSQGVCFGWGVCLHSFHLGLVPPHPQTLTLHLHRWDSSSSAALASSRSGLRRAVRSPMRPPPEAPASAASSTRSRPTPSSSTSRCPGPFVSLELQRLVSIRSLRSS</sequence>
<feature type="transmembrane region" description="Helical" evidence="2">
    <location>
        <begin position="52"/>
        <end position="71"/>
    </location>
</feature>
<gene>
    <name evidence="3" type="ORF">FH972_022191</name>
</gene>
<organism evidence="3 4">
    <name type="scientific">Carpinus fangiana</name>
    <dbReference type="NCBI Taxonomy" id="176857"/>
    <lineage>
        <taxon>Eukaryota</taxon>
        <taxon>Viridiplantae</taxon>
        <taxon>Streptophyta</taxon>
        <taxon>Embryophyta</taxon>
        <taxon>Tracheophyta</taxon>
        <taxon>Spermatophyta</taxon>
        <taxon>Magnoliopsida</taxon>
        <taxon>eudicotyledons</taxon>
        <taxon>Gunneridae</taxon>
        <taxon>Pentapetalae</taxon>
        <taxon>rosids</taxon>
        <taxon>fabids</taxon>
        <taxon>Fagales</taxon>
        <taxon>Betulaceae</taxon>
        <taxon>Carpinus</taxon>
    </lineage>
</organism>
<evidence type="ECO:0000313" key="3">
    <source>
        <dbReference type="EMBL" id="KAB8339258.1"/>
    </source>
</evidence>
<protein>
    <recommendedName>
        <fullName evidence="5">Major facilitator superfamily (MFS) profile domain-containing protein</fullName>
    </recommendedName>
</protein>
<dbReference type="SUPFAM" id="SSF103473">
    <property type="entry name" value="MFS general substrate transporter"/>
    <property type="match status" value="1"/>
</dbReference>
<evidence type="ECO:0000256" key="1">
    <source>
        <dbReference type="SAM" id="MobiDB-lite"/>
    </source>
</evidence>
<accession>A0A5N6KRV9</accession>
<keyword evidence="4" id="KW-1185">Reference proteome</keyword>
<dbReference type="PANTHER" id="PTHR11360:SF315">
    <property type="entry name" value="TRANSPORTER MCH2-RELATED"/>
    <property type="match status" value="1"/>
</dbReference>
<dbReference type="PANTHER" id="PTHR11360">
    <property type="entry name" value="MONOCARBOXYLATE TRANSPORTER"/>
    <property type="match status" value="1"/>
</dbReference>
<feature type="region of interest" description="Disordered" evidence="1">
    <location>
        <begin position="1"/>
        <end position="46"/>
    </location>
</feature>
<comment type="caution">
    <text evidence="3">The sequence shown here is derived from an EMBL/GenBank/DDBJ whole genome shotgun (WGS) entry which is preliminary data.</text>
</comment>
<dbReference type="EMBL" id="VIBQ01000010">
    <property type="protein sequence ID" value="KAB8339258.1"/>
    <property type="molecule type" value="Genomic_DNA"/>
</dbReference>
<feature type="transmembrane region" description="Helical" evidence="2">
    <location>
        <begin position="126"/>
        <end position="148"/>
    </location>
</feature>
<keyword evidence="2" id="KW-0472">Membrane</keyword>
<dbReference type="OrthoDB" id="2213137at2759"/>